<comment type="caution">
    <text evidence="1">The sequence shown here is derived from an EMBL/GenBank/DDBJ whole genome shotgun (WGS) entry which is preliminary data.</text>
</comment>
<dbReference type="InterPro" id="IPR007325">
    <property type="entry name" value="KFase/CYL"/>
</dbReference>
<reference evidence="1 2" key="1">
    <citation type="submission" date="2017-12" db="EMBL/GenBank/DDBJ databases">
        <title>Genome sequence of the active heterotrophic nitrifier-denitrifier, Cupriavidus pauculus UM1.</title>
        <authorList>
            <person name="Putonti C."/>
            <person name="Castignetti D."/>
        </authorList>
    </citation>
    <scope>NUCLEOTIDE SEQUENCE [LARGE SCALE GENOMIC DNA]</scope>
    <source>
        <strain evidence="1 2">UM1</strain>
    </source>
</reference>
<dbReference type="SUPFAM" id="SSF102198">
    <property type="entry name" value="Putative cyclase"/>
    <property type="match status" value="1"/>
</dbReference>
<dbReference type="STRING" id="82633.GCA_000974605_05279"/>
<dbReference type="Proteomes" id="UP000234341">
    <property type="component" value="Unassembled WGS sequence"/>
</dbReference>
<dbReference type="GO" id="GO:0019441">
    <property type="term" value="P:L-tryptophan catabolic process to kynurenine"/>
    <property type="evidence" value="ECO:0007669"/>
    <property type="project" value="InterPro"/>
</dbReference>
<evidence type="ECO:0000313" key="1">
    <source>
        <dbReference type="EMBL" id="PLP99849.1"/>
    </source>
</evidence>
<dbReference type="RefSeq" id="WP_101682424.1">
    <property type="nucleotide sequence ID" value="NZ_PJRP01000006.1"/>
</dbReference>
<sequence>MKRWKQRPEGANWGDFGDDDQLGRLNLITPACVRAAAQEIRSGRTFCLSLPLDLPGGNVLNPRRHPPVLRPTFRDDVAYVNFPLAKVDPRALDVLSDDQVLLSMQYSTQWDSLAHVGALFDADGDGVAERVYYNGFRPNTDIVGPVDYAEADHFAAHACGHDHSHAEALGIETFATHGIQARGVLVDLAHHYGRECRTVGYDDLMRVIDADRVAVGTGDILVLRTGFAEMLVEMAGQPDVEVLHNSCCALDGRDARLLQWITDSGIAAIAADNYAVERYPARAVPDSAGPVPMLPLHHHCLFKLGLPLGELWHLRDLAAYLRAEGRHRFFLSAPPLRLPGAMGSPVTPVATV</sequence>
<protein>
    <submittedName>
        <fullName evidence="1">Cyclase</fullName>
    </submittedName>
</protein>
<gene>
    <name evidence="1" type="ORF">CYJ10_15850</name>
</gene>
<proteinExistence type="predicted"/>
<name>A0A2N5CC92_9BURK</name>
<dbReference type="OrthoDB" id="7067800at2"/>
<accession>A0A2N5CC92</accession>
<dbReference type="Gene3D" id="3.50.30.50">
    <property type="entry name" value="Putative cyclase"/>
    <property type="match status" value="1"/>
</dbReference>
<dbReference type="EMBL" id="PJRP01000006">
    <property type="protein sequence ID" value="PLP99849.1"/>
    <property type="molecule type" value="Genomic_DNA"/>
</dbReference>
<evidence type="ECO:0000313" key="2">
    <source>
        <dbReference type="Proteomes" id="UP000234341"/>
    </source>
</evidence>
<dbReference type="AlphaFoldDB" id="A0A2N5CC92"/>
<organism evidence="1 2">
    <name type="scientific">Cupriavidus pauculus</name>
    <dbReference type="NCBI Taxonomy" id="82633"/>
    <lineage>
        <taxon>Bacteria</taxon>
        <taxon>Pseudomonadati</taxon>
        <taxon>Pseudomonadota</taxon>
        <taxon>Betaproteobacteria</taxon>
        <taxon>Burkholderiales</taxon>
        <taxon>Burkholderiaceae</taxon>
        <taxon>Cupriavidus</taxon>
    </lineage>
</organism>
<dbReference type="InterPro" id="IPR037175">
    <property type="entry name" value="KFase_sf"/>
</dbReference>
<dbReference type="PANTHER" id="PTHR34861">
    <property type="match status" value="1"/>
</dbReference>
<dbReference type="Pfam" id="PF04199">
    <property type="entry name" value="Cyclase"/>
    <property type="match status" value="1"/>
</dbReference>
<dbReference type="GO" id="GO:0004061">
    <property type="term" value="F:arylformamidase activity"/>
    <property type="evidence" value="ECO:0007669"/>
    <property type="project" value="InterPro"/>
</dbReference>
<dbReference type="PANTHER" id="PTHR34861:SF11">
    <property type="entry name" value="CYCLASE"/>
    <property type="match status" value="1"/>
</dbReference>